<keyword evidence="1" id="KW-0732">Signal</keyword>
<dbReference type="PROSITE" id="PS50914">
    <property type="entry name" value="BON"/>
    <property type="match status" value="1"/>
</dbReference>
<dbReference type="InterPro" id="IPR007055">
    <property type="entry name" value="BON_dom"/>
</dbReference>
<evidence type="ECO:0000313" key="3">
    <source>
        <dbReference type="EMBL" id="TDR81970.1"/>
    </source>
</evidence>
<gene>
    <name evidence="3" type="ORF">DFP86_10280</name>
</gene>
<dbReference type="Gene3D" id="3.30.1340.30">
    <property type="match status" value="1"/>
</dbReference>
<proteinExistence type="predicted"/>
<dbReference type="AlphaFoldDB" id="A0A4R7BAJ8"/>
<dbReference type="OrthoDB" id="8560732at2"/>
<dbReference type="EMBL" id="SNZP01000002">
    <property type="protein sequence ID" value="TDR81970.1"/>
    <property type="molecule type" value="Genomic_DNA"/>
</dbReference>
<keyword evidence="4" id="KW-1185">Reference proteome</keyword>
<protein>
    <submittedName>
        <fullName evidence="3">BON domain-containing protein</fullName>
    </submittedName>
</protein>
<sequence length="113" mass="11592">MKYHAIRNGILPLLICTVCIAPLAACDRQSTPEPPSEGSVHTPADDTALTARVKTVLAGDAGLSTIKLSVDSENGIVTICGRVPDQATLDTVSRLAAGVAGVIHVNNHVSVGP</sequence>
<dbReference type="Proteomes" id="UP000295611">
    <property type="component" value="Unassembled WGS sequence"/>
</dbReference>
<dbReference type="Pfam" id="PF04972">
    <property type="entry name" value="BON"/>
    <property type="match status" value="1"/>
</dbReference>
<evidence type="ECO:0000313" key="4">
    <source>
        <dbReference type="Proteomes" id="UP000295611"/>
    </source>
</evidence>
<accession>A0A4R7BAJ8</accession>
<dbReference type="RefSeq" id="WP_133678410.1">
    <property type="nucleotide sequence ID" value="NZ_SNZP01000002.1"/>
</dbReference>
<feature type="chain" id="PRO_5020619104" evidence="1">
    <location>
        <begin position="25"/>
        <end position="113"/>
    </location>
</feature>
<evidence type="ECO:0000259" key="2">
    <source>
        <dbReference type="PROSITE" id="PS50914"/>
    </source>
</evidence>
<reference evidence="3 4" key="1">
    <citation type="submission" date="2019-03" db="EMBL/GenBank/DDBJ databases">
        <title>Genomic Encyclopedia of Type Strains, Phase III (KMG-III): the genomes of soil and plant-associated and newly described type strains.</title>
        <authorList>
            <person name="Whitman W."/>
        </authorList>
    </citation>
    <scope>NUCLEOTIDE SEQUENCE [LARGE SCALE GENOMIC DNA]</scope>
    <source>
        <strain evidence="3 4">CECT 8976</strain>
    </source>
</reference>
<comment type="caution">
    <text evidence="3">The sequence shown here is derived from an EMBL/GenBank/DDBJ whole genome shotgun (WGS) entry which is preliminary data.</text>
</comment>
<name>A0A4R7BAJ8_9NEIS</name>
<feature type="signal peptide" evidence="1">
    <location>
        <begin position="1"/>
        <end position="24"/>
    </location>
</feature>
<feature type="domain" description="BON" evidence="2">
    <location>
        <begin position="45"/>
        <end position="113"/>
    </location>
</feature>
<organism evidence="3 4">
    <name type="scientific">Paludibacterium purpuratum</name>
    <dbReference type="NCBI Taxonomy" id="1144873"/>
    <lineage>
        <taxon>Bacteria</taxon>
        <taxon>Pseudomonadati</taxon>
        <taxon>Pseudomonadota</taxon>
        <taxon>Betaproteobacteria</taxon>
        <taxon>Neisseriales</taxon>
        <taxon>Chromobacteriaceae</taxon>
        <taxon>Paludibacterium</taxon>
    </lineage>
</organism>
<evidence type="ECO:0000256" key="1">
    <source>
        <dbReference type="SAM" id="SignalP"/>
    </source>
</evidence>